<keyword evidence="1" id="KW-1133">Transmembrane helix</keyword>
<comment type="caution">
    <text evidence="2">The sequence shown here is derived from an EMBL/GenBank/DDBJ whole genome shotgun (WGS) entry which is preliminary data.</text>
</comment>
<accession>A0AAV8V601</accession>
<organism evidence="2 3">
    <name type="scientific">Exocentrus adspersus</name>
    <dbReference type="NCBI Taxonomy" id="1586481"/>
    <lineage>
        <taxon>Eukaryota</taxon>
        <taxon>Metazoa</taxon>
        <taxon>Ecdysozoa</taxon>
        <taxon>Arthropoda</taxon>
        <taxon>Hexapoda</taxon>
        <taxon>Insecta</taxon>
        <taxon>Pterygota</taxon>
        <taxon>Neoptera</taxon>
        <taxon>Endopterygota</taxon>
        <taxon>Coleoptera</taxon>
        <taxon>Polyphaga</taxon>
        <taxon>Cucujiformia</taxon>
        <taxon>Chrysomeloidea</taxon>
        <taxon>Cerambycidae</taxon>
        <taxon>Lamiinae</taxon>
        <taxon>Acanthocinini</taxon>
        <taxon>Exocentrus</taxon>
    </lineage>
</organism>
<evidence type="ECO:0000313" key="3">
    <source>
        <dbReference type="Proteomes" id="UP001159042"/>
    </source>
</evidence>
<sequence length="130" mass="14727">MEGKAPCNTAVFTVTLLPIRVAIICFFLIIGWMFASIGLWGITEMELREKPLHGWRKSNIHVINGCFCMKHVAQQNPESKEHLKSCSASTMCPTNTLYFHCWRISPKSSWSTIDKSLSPCSCFSAAFFIY</sequence>
<dbReference type="AlphaFoldDB" id="A0AAV8V601"/>
<dbReference type="Proteomes" id="UP001159042">
    <property type="component" value="Unassembled WGS sequence"/>
</dbReference>
<proteinExistence type="predicted"/>
<evidence type="ECO:0000256" key="1">
    <source>
        <dbReference type="SAM" id="Phobius"/>
    </source>
</evidence>
<keyword evidence="1" id="KW-0472">Membrane</keyword>
<reference evidence="2 3" key="1">
    <citation type="journal article" date="2023" name="Insect Mol. Biol.">
        <title>Genome sequencing provides insights into the evolution of gene families encoding plant cell wall-degrading enzymes in longhorned beetles.</title>
        <authorList>
            <person name="Shin N.R."/>
            <person name="Okamura Y."/>
            <person name="Kirsch R."/>
            <person name="Pauchet Y."/>
        </authorList>
    </citation>
    <scope>NUCLEOTIDE SEQUENCE [LARGE SCALE GENOMIC DNA]</scope>
    <source>
        <strain evidence="2">EAD_L_NR</strain>
    </source>
</reference>
<keyword evidence="3" id="KW-1185">Reference proteome</keyword>
<name>A0AAV8V601_9CUCU</name>
<dbReference type="EMBL" id="JANEYG010000487">
    <property type="protein sequence ID" value="KAJ8909591.1"/>
    <property type="molecule type" value="Genomic_DNA"/>
</dbReference>
<keyword evidence="1" id="KW-0812">Transmembrane</keyword>
<feature type="transmembrane region" description="Helical" evidence="1">
    <location>
        <begin position="21"/>
        <end position="42"/>
    </location>
</feature>
<evidence type="ECO:0000313" key="2">
    <source>
        <dbReference type="EMBL" id="KAJ8909591.1"/>
    </source>
</evidence>
<gene>
    <name evidence="2" type="ORF">NQ315_005908</name>
</gene>
<protein>
    <submittedName>
        <fullName evidence="2">Uncharacterized protein</fullName>
    </submittedName>
</protein>